<dbReference type="GO" id="GO:0004857">
    <property type="term" value="F:enzyme inhibitor activity"/>
    <property type="evidence" value="ECO:0007669"/>
    <property type="project" value="InterPro"/>
</dbReference>
<dbReference type="InterPro" id="IPR006501">
    <property type="entry name" value="Pectinesterase_inhib_dom"/>
</dbReference>
<dbReference type="SMART" id="SM00856">
    <property type="entry name" value="PMEI"/>
    <property type="match status" value="1"/>
</dbReference>
<gene>
    <name evidence="2" type="ORF">OLC1_LOCUS14216</name>
</gene>
<organism evidence="2 3">
    <name type="scientific">Oldenlandia corymbosa var. corymbosa</name>
    <dbReference type="NCBI Taxonomy" id="529605"/>
    <lineage>
        <taxon>Eukaryota</taxon>
        <taxon>Viridiplantae</taxon>
        <taxon>Streptophyta</taxon>
        <taxon>Embryophyta</taxon>
        <taxon>Tracheophyta</taxon>
        <taxon>Spermatophyta</taxon>
        <taxon>Magnoliopsida</taxon>
        <taxon>eudicotyledons</taxon>
        <taxon>Gunneridae</taxon>
        <taxon>Pentapetalae</taxon>
        <taxon>asterids</taxon>
        <taxon>lamiids</taxon>
        <taxon>Gentianales</taxon>
        <taxon>Rubiaceae</taxon>
        <taxon>Rubioideae</taxon>
        <taxon>Spermacoceae</taxon>
        <taxon>Hedyotis-Oldenlandia complex</taxon>
        <taxon>Oldenlandia</taxon>
    </lineage>
</organism>
<accession>A0AAV1DDN9</accession>
<feature type="domain" description="Pectinesterase inhibitor" evidence="1">
    <location>
        <begin position="44"/>
        <end position="186"/>
    </location>
</feature>
<dbReference type="InterPro" id="IPR035513">
    <property type="entry name" value="Invertase/methylesterase_inhib"/>
</dbReference>
<sequence length="195" mass="21784">MMYLLMNPLKVEALFIVMIIISPSITFAAKHIPKGEKQKSHQNELFEAVNEFCDTTHLINLETCQKTLRSDPRSASAKDQGTLTTISIDLALAETTKTRDYLVSILPKIPSNDVELQSALKDCISAYQSGVGSLAMLPQSYQEDRLSASYDMSMAYQTFQGCENSLNSHKIVDPSILDAHRNAYVFVNLTMELQE</sequence>
<dbReference type="InterPro" id="IPR034088">
    <property type="entry name" value="Pla_a_1-like"/>
</dbReference>
<proteinExistence type="predicted"/>
<dbReference type="PANTHER" id="PTHR31890">
    <property type="entry name" value="PLANT INVERTASE/PECTIN METHYLESTERASE INHIBITOR SUPERFAMILY PROTEIN"/>
    <property type="match status" value="1"/>
</dbReference>
<dbReference type="AlphaFoldDB" id="A0AAV1DDN9"/>
<dbReference type="NCBIfam" id="TIGR01614">
    <property type="entry name" value="PME_inhib"/>
    <property type="match status" value="1"/>
</dbReference>
<keyword evidence="3" id="KW-1185">Reference proteome</keyword>
<protein>
    <submittedName>
        <fullName evidence="2">OLC1v1004481C1</fullName>
    </submittedName>
</protein>
<dbReference type="Gene3D" id="1.20.140.40">
    <property type="entry name" value="Invertase/pectin methylesterase inhibitor family protein"/>
    <property type="match status" value="1"/>
</dbReference>
<dbReference type="Pfam" id="PF04043">
    <property type="entry name" value="PMEI"/>
    <property type="match status" value="1"/>
</dbReference>
<evidence type="ECO:0000313" key="3">
    <source>
        <dbReference type="Proteomes" id="UP001161247"/>
    </source>
</evidence>
<reference evidence="2" key="1">
    <citation type="submission" date="2023-03" db="EMBL/GenBank/DDBJ databases">
        <authorList>
            <person name="Julca I."/>
        </authorList>
    </citation>
    <scope>NUCLEOTIDE SEQUENCE</scope>
</reference>
<evidence type="ECO:0000313" key="2">
    <source>
        <dbReference type="EMBL" id="CAI9105541.1"/>
    </source>
</evidence>
<dbReference type="Proteomes" id="UP001161247">
    <property type="component" value="Chromosome 5"/>
</dbReference>
<evidence type="ECO:0000259" key="1">
    <source>
        <dbReference type="SMART" id="SM00856"/>
    </source>
</evidence>
<dbReference type="CDD" id="cd15795">
    <property type="entry name" value="PMEI-Pla_a_1_like"/>
    <property type="match status" value="1"/>
</dbReference>
<dbReference type="PANTHER" id="PTHR31890:SF9">
    <property type="entry name" value="PLANT INVERTASE_PECTIN METHYLESTERASE INHIBITOR SUPERFAMILY PROTEIN"/>
    <property type="match status" value="1"/>
</dbReference>
<dbReference type="EMBL" id="OX459122">
    <property type="protein sequence ID" value="CAI9105541.1"/>
    <property type="molecule type" value="Genomic_DNA"/>
</dbReference>
<name>A0AAV1DDN9_OLDCO</name>
<dbReference type="SUPFAM" id="SSF101148">
    <property type="entry name" value="Plant invertase/pectin methylesterase inhibitor"/>
    <property type="match status" value="1"/>
</dbReference>